<dbReference type="PANTHER" id="PTHR48111">
    <property type="entry name" value="REGULATOR OF RPOS"/>
    <property type="match status" value="1"/>
</dbReference>
<evidence type="ECO:0000256" key="2">
    <source>
        <dbReference type="ARBA" id="ARBA00023012"/>
    </source>
</evidence>
<dbReference type="GO" id="GO:0006355">
    <property type="term" value="P:regulation of DNA-templated transcription"/>
    <property type="evidence" value="ECO:0007669"/>
    <property type="project" value="InterPro"/>
</dbReference>
<dbReference type="GO" id="GO:0032993">
    <property type="term" value="C:protein-DNA complex"/>
    <property type="evidence" value="ECO:0007669"/>
    <property type="project" value="TreeGrafter"/>
</dbReference>
<dbReference type="RefSeq" id="WP_184220956.1">
    <property type="nucleotide sequence ID" value="NZ_JACHIP010000006.1"/>
</dbReference>
<dbReference type="GO" id="GO:0000976">
    <property type="term" value="F:transcription cis-regulatory region binding"/>
    <property type="evidence" value="ECO:0007669"/>
    <property type="project" value="TreeGrafter"/>
</dbReference>
<dbReference type="CDD" id="cd00383">
    <property type="entry name" value="trans_reg_C"/>
    <property type="match status" value="1"/>
</dbReference>
<evidence type="ECO:0000256" key="3">
    <source>
        <dbReference type="ARBA" id="ARBA00023015"/>
    </source>
</evidence>
<dbReference type="Gene3D" id="6.10.250.690">
    <property type="match status" value="1"/>
</dbReference>
<evidence type="ECO:0000256" key="4">
    <source>
        <dbReference type="ARBA" id="ARBA00023125"/>
    </source>
</evidence>
<keyword evidence="5" id="KW-0804">Transcription</keyword>
<dbReference type="EMBL" id="JACHIP010000006">
    <property type="protein sequence ID" value="MBB5059426.1"/>
    <property type="molecule type" value="Genomic_DNA"/>
</dbReference>
<feature type="domain" description="OmpR/PhoB-type" evidence="9">
    <location>
        <begin position="124"/>
        <end position="223"/>
    </location>
</feature>
<dbReference type="InterPro" id="IPR011006">
    <property type="entry name" value="CheY-like_superfamily"/>
</dbReference>
<dbReference type="GO" id="GO:0005829">
    <property type="term" value="C:cytosol"/>
    <property type="evidence" value="ECO:0007669"/>
    <property type="project" value="TreeGrafter"/>
</dbReference>
<dbReference type="Pfam" id="PF00072">
    <property type="entry name" value="Response_reg"/>
    <property type="match status" value="1"/>
</dbReference>
<protein>
    <submittedName>
        <fullName evidence="10">Two-component system copper resistance phosphate regulon response regulator CusR</fullName>
    </submittedName>
</protein>
<dbReference type="InterPro" id="IPR039420">
    <property type="entry name" value="WalR-like"/>
</dbReference>
<reference evidence="10 11" key="1">
    <citation type="submission" date="2020-08" db="EMBL/GenBank/DDBJ databases">
        <title>Genomic Encyclopedia of Type Strains, Phase IV (KMG-V): Genome sequencing to study the core and pangenomes of soil and plant-associated prokaryotes.</title>
        <authorList>
            <person name="Whitman W."/>
        </authorList>
    </citation>
    <scope>NUCLEOTIDE SEQUENCE [LARGE SCALE GENOMIC DNA]</scope>
    <source>
        <strain evidence="10 11">M8UP14</strain>
    </source>
</reference>
<feature type="modified residue" description="4-aspartylphosphate" evidence="6">
    <location>
        <position position="51"/>
    </location>
</feature>
<keyword evidence="1 6" id="KW-0597">Phosphoprotein</keyword>
<evidence type="ECO:0000256" key="6">
    <source>
        <dbReference type="PROSITE-ProRule" id="PRU00169"/>
    </source>
</evidence>
<evidence type="ECO:0000313" key="11">
    <source>
        <dbReference type="Proteomes" id="UP000540989"/>
    </source>
</evidence>
<feature type="DNA-binding region" description="OmpR/PhoB-type" evidence="7">
    <location>
        <begin position="124"/>
        <end position="223"/>
    </location>
</feature>
<dbReference type="Gene3D" id="1.10.10.10">
    <property type="entry name" value="Winged helix-like DNA-binding domain superfamily/Winged helix DNA-binding domain"/>
    <property type="match status" value="1"/>
</dbReference>
<dbReference type="InterPro" id="IPR036388">
    <property type="entry name" value="WH-like_DNA-bd_sf"/>
</dbReference>
<dbReference type="PROSITE" id="PS51755">
    <property type="entry name" value="OMPR_PHOB"/>
    <property type="match status" value="1"/>
</dbReference>
<evidence type="ECO:0000256" key="7">
    <source>
        <dbReference type="PROSITE-ProRule" id="PRU01091"/>
    </source>
</evidence>
<dbReference type="InterPro" id="IPR001867">
    <property type="entry name" value="OmpR/PhoB-type_DNA-bd"/>
</dbReference>
<dbReference type="AlphaFoldDB" id="A0A7W7ZHL2"/>
<keyword evidence="3" id="KW-0805">Transcription regulation</keyword>
<keyword evidence="4 7" id="KW-0238">DNA-binding</keyword>
<dbReference type="PANTHER" id="PTHR48111:SF22">
    <property type="entry name" value="REGULATOR OF RPOS"/>
    <property type="match status" value="1"/>
</dbReference>
<comment type="caution">
    <text evidence="10">The sequence shown here is derived from an EMBL/GenBank/DDBJ whole genome shotgun (WGS) entry which is preliminary data.</text>
</comment>
<dbReference type="Pfam" id="PF00486">
    <property type="entry name" value="Trans_reg_C"/>
    <property type="match status" value="1"/>
</dbReference>
<feature type="domain" description="Response regulatory" evidence="8">
    <location>
        <begin position="2"/>
        <end position="116"/>
    </location>
</feature>
<dbReference type="GO" id="GO:0000156">
    <property type="term" value="F:phosphorelay response regulator activity"/>
    <property type="evidence" value="ECO:0007669"/>
    <property type="project" value="TreeGrafter"/>
</dbReference>
<dbReference type="InterPro" id="IPR001789">
    <property type="entry name" value="Sig_transdc_resp-reg_receiver"/>
</dbReference>
<name>A0A7W7ZHL2_9BACT</name>
<organism evidence="10 11">
    <name type="scientific">Granulicella aggregans</name>
    <dbReference type="NCBI Taxonomy" id="474949"/>
    <lineage>
        <taxon>Bacteria</taxon>
        <taxon>Pseudomonadati</taxon>
        <taxon>Acidobacteriota</taxon>
        <taxon>Terriglobia</taxon>
        <taxon>Terriglobales</taxon>
        <taxon>Acidobacteriaceae</taxon>
        <taxon>Granulicella</taxon>
    </lineage>
</organism>
<dbReference type="SUPFAM" id="SSF52172">
    <property type="entry name" value="CheY-like"/>
    <property type="match status" value="1"/>
</dbReference>
<proteinExistence type="predicted"/>
<keyword evidence="11" id="KW-1185">Reference proteome</keyword>
<evidence type="ECO:0000259" key="9">
    <source>
        <dbReference type="PROSITE" id="PS51755"/>
    </source>
</evidence>
<dbReference type="Proteomes" id="UP000540989">
    <property type="component" value="Unassembled WGS sequence"/>
</dbReference>
<dbReference type="PROSITE" id="PS50110">
    <property type="entry name" value="RESPONSE_REGULATORY"/>
    <property type="match status" value="1"/>
</dbReference>
<dbReference type="SMART" id="SM00862">
    <property type="entry name" value="Trans_reg_C"/>
    <property type="match status" value="1"/>
</dbReference>
<sequence>MNILLVEDDRRIAGLLERGLKGDGHSVEISYNGSEGADMLLERPYDVALLDLLLPGMTGLSVLEKVRSRRCMTPILMLTAVDSVPKVVEAFDLGADDYLVKPFLLEILLARVKAVTRRSKNAGPSLLRAGGLTLDCSQRVATRDGQCIALTRKQSALLEVLMCRRGLVTSREELIEAGWGVTEAVKANTLDVYIHSLRSKLKDYSGSQPLIRTVHGTGYILASE</sequence>
<evidence type="ECO:0000256" key="5">
    <source>
        <dbReference type="ARBA" id="ARBA00023163"/>
    </source>
</evidence>
<accession>A0A7W7ZHL2</accession>
<gene>
    <name evidence="10" type="ORF">HDF16_004152</name>
</gene>
<evidence type="ECO:0000256" key="1">
    <source>
        <dbReference type="ARBA" id="ARBA00022553"/>
    </source>
</evidence>
<keyword evidence="2" id="KW-0902">Two-component regulatory system</keyword>
<evidence type="ECO:0000259" key="8">
    <source>
        <dbReference type="PROSITE" id="PS50110"/>
    </source>
</evidence>
<evidence type="ECO:0000313" key="10">
    <source>
        <dbReference type="EMBL" id="MBB5059426.1"/>
    </source>
</evidence>
<dbReference type="Gene3D" id="3.40.50.2300">
    <property type="match status" value="1"/>
</dbReference>
<dbReference type="SMART" id="SM00448">
    <property type="entry name" value="REC"/>
    <property type="match status" value="1"/>
</dbReference>